<name>A0ABP0V6U5_9BRYO</name>
<organism evidence="3 4">
    <name type="scientific">Sphagnum jensenii</name>
    <dbReference type="NCBI Taxonomy" id="128206"/>
    <lineage>
        <taxon>Eukaryota</taxon>
        <taxon>Viridiplantae</taxon>
        <taxon>Streptophyta</taxon>
        <taxon>Embryophyta</taxon>
        <taxon>Bryophyta</taxon>
        <taxon>Sphagnophytina</taxon>
        <taxon>Sphagnopsida</taxon>
        <taxon>Sphagnales</taxon>
        <taxon>Sphagnaceae</taxon>
        <taxon>Sphagnum</taxon>
    </lineage>
</organism>
<gene>
    <name evidence="3" type="ORF">CSSPJE1EN1_LOCUS25523</name>
</gene>
<dbReference type="EMBL" id="CAXAQS010000122">
    <property type="protein sequence ID" value="CAK9250145.1"/>
    <property type="molecule type" value="Genomic_DNA"/>
</dbReference>
<keyword evidence="1" id="KW-0732">Signal</keyword>
<evidence type="ECO:0000313" key="4">
    <source>
        <dbReference type="Proteomes" id="UP001497444"/>
    </source>
</evidence>
<dbReference type="Gene3D" id="2.60.120.200">
    <property type="match status" value="1"/>
</dbReference>
<feature type="signal peptide" evidence="1">
    <location>
        <begin position="1"/>
        <end position="31"/>
    </location>
</feature>
<accession>A0ABP0V6U5</accession>
<dbReference type="Pfam" id="PF00722">
    <property type="entry name" value="Glyco_hydro_16"/>
    <property type="match status" value="1"/>
</dbReference>
<proteinExistence type="predicted"/>
<evidence type="ECO:0000256" key="1">
    <source>
        <dbReference type="SAM" id="SignalP"/>
    </source>
</evidence>
<evidence type="ECO:0000313" key="3">
    <source>
        <dbReference type="EMBL" id="CAK9250145.1"/>
    </source>
</evidence>
<dbReference type="SUPFAM" id="SSF49899">
    <property type="entry name" value="Concanavalin A-like lectins/glucanases"/>
    <property type="match status" value="1"/>
</dbReference>
<comment type="caution">
    <text evidence="3">The sequence shown here is derived from an EMBL/GenBank/DDBJ whole genome shotgun (WGS) entry which is preliminary data.</text>
</comment>
<feature type="domain" description="GH16" evidence="2">
    <location>
        <begin position="71"/>
        <end position="164"/>
    </location>
</feature>
<dbReference type="InterPro" id="IPR013320">
    <property type="entry name" value="ConA-like_dom_sf"/>
</dbReference>
<feature type="chain" id="PRO_5047042668" description="GH16 domain-containing protein" evidence="1">
    <location>
        <begin position="32"/>
        <end position="301"/>
    </location>
</feature>
<dbReference type="Proteomes" id="UP001497444">
    <property type="component" value="Unassembled WGS sequence"/>
</dbReference>
<keyword evidence="4" id="KW-1185">Reference proteome</keyword>
<sequence>MAQNNNTGPAVVHAFVVLSTILLAVTWTVNGENNGLFLEEWQRPTSNLFTVYANAKQGMAKSGNADKDAHDGWSLKLTLSPNARRGVSGSPAAKTKSRYKYGTYWARAKTANCSGQAKAGVVTGIFTYFNDGADRNGNGLPDNNEIDFEWLCAEPEVVYLTIWTDYRESDPAKFRNVHRTINIKIGKVLMECYRERFGWCSSVGKPLSKSERRPTKIKAISNYDSSARYYDYGITFEANRVHFMIVANGVTHTLWTIGDPLIEFQANRCISCTTSGTPITGIRWATMDQPSRHPNTRSMCT</sequence>
<reference evidence="3" key="1">
    <citation type="submission" date="2024-02" db="EMBL/GenBank/DDBJ databases">
        <authorList>
            <consortium name="ELIXIR-Norway"/>
            <consortium name="Elixir Norway"/>
        </authorList>
    </citation>
    <scope>NUCLEOTIDE SEQUENCE</scope>
</reference>
<protein>
    <recommendedName>
        <fullName evidence="2">GH16 domain-containing protein</fullName>
    </recommendedName>
</protein>
<evidence type="ECO:0000259" key="2">
    <source>
        <dbReference type="Pfam" id="PF00722"/>
    </source>
</evidence>
<dbReference type="InterPro" id="IPR000757">
    <property type="entry name" value="Beta-glucanase-like"/>
</dbReference>